<dbReference type="PANTHER" id="PTHR46796">
    <property type="entry name" value="HTH-TYPE TRANSCRIPTIONAL ACTIVATOR RHAS-RELATED"/>
    <property type="match status" value="1"/>
</dbReference>
<dbReference type="InterPro" id="IPR018062">
    <property type="entry name" value="HTH_AraC-typ_CS"/>
</dbReference>
<proteinExistence type="predicted"/>
<keyword evidence="1" id="KW-0805">Transcription regulation</keyword>
<keyword evidence="2" id="KW-0238">DNA-binding</keyword>
<evidence type="ECO:0000259" key="4">
    <source>
        <dbReference type="PROSITE" id="PS01124"/>
    </source>
</evidence>
<dbReference type="InterPro" id="IPR018060">
    <property type="entry name" value="HTH_AraC"/>
</dbReference>
<dbReference type="Pfam" id="PF14525">
    <property type="entry name" value="AraC_binding_2"/>
    <property type="match status" value="1"/>
</dbReference>
<sequence length="329" mass="36685">MNSKFVVDDAIRASGLGIDAASSFSEALCGRHSVRIASPGRFEFSYSGHLLRDMSTTVGYIRYGSDVRVEVGAGELRTTYNISLPVEGEQQMMQPHGLLRSDAAHGIAVSPEQPLALDISGHCRKILVAVPRQSLERVLGDLLGAPVQDLLVFEPGISGTEGCTGAWWRMVRTYLNDADCARELYRCTAFSRDFETTLLKGLLIAQPSNYSERIRRTRGTKLPEYVVRARTFIESNFREPIHLEDIEAAAGVSRLKLFECFRKYIGYTPVAYLKHFRLKQARAELMSDLSRHNVSAIALGVGFTHFGRFAADYKRAFAESPSETMHRRG</sequence>
<dbReference type="AlphaFoldDB" id="A0A916IY98"/>
<dbReference type="PROSITE" id="PS00041">
    <property type="entry name" value="HTH_ARAC_FAMILY_1"/>
    <property type="match status" value="1"/>
</dbReference>
<evidence type="ECO:0000256" key="3">
    <source>
        <dbReference type="ARBA" id="ARBA00023163"/>
    </source>
</evidence>
<dbReference type="RefSeq" id="WP_211949171.1">
    <property type="nucleotide sequence ID" value="NZ_CAJPUY010000016.1"/>
</dbReference>
<dbReference type="Pfam" id="PF12833">
    <property type="entry name" value="HTH_18"/>
    <property type="match status" value="1"/>
</dbReference>
<dbReference type="InterPro" id="IPR035418">
    <property type="entry name" value="AraC-bd_2"/>
</dbReference>
<evidence type="ECO:0000256" key="2">
    <source>
        <dbReference type="ARBA" id="ARBA00023125"/>
    </source>
</evidence>
<comment type="caution">
    <text evidence="5">The sequence shown here is derived from an EMBL/GenBank/DDBJ whole genome shotgun (WGS) entry which is preliminary data.</text>
</comment>
<dbReference type="Gene3D" id="1.10.10.60">
    <property type="entry name" value="Homeodomain-like"/>
    <property type="match status" value="1"/>
</dbReference>
<dbReference type="EMBL" id="CAJPUY010000016">
    <property type="protein sequence ID" value="CAG2150684.1"/>
    <property type="molecule type" value="Genomic_DNA"/>
</dbReference>
<evidence type="ECO:0000256" key="1">
    <source>
        <dbReference type="ARBA" id="ARBA00023015"/>
    </source>
</evidence>
<evidence type="ECO:0000313" key="6">
    <source>
        <dbReference type="Proteomes" id="UP000672934"/>
    </source>
</evidence>
<organism evidence="5 6">
    <name type="scientific">Cupriavidus yeoncheonensis</name>
    <dbReference type="NCBI Taxonomy" id="1462994"/>
    <lineage>
        <taxon>Bacteria</taxon>
        <taxon>Pseudomonadati</taxon>
        <taxon>Pseudomonadota</taxon>
        <taxon>Betaproteobacteria</taxon>
        <taxon>Burkholderiales</taxon>
        <taxon>Burkholderiaceae</taxon>
        <taxon>Cupriavidus</taxon>
    </lineage>
</organism>
<reference evidence="5" key="1">
    <citation type="submission" date="2021-03" db="EMBL/GenBank/DDBJ databases">
        <authorList>
            <person name="Peeters C."/>
        </authorList>
    </citation>
    <scope>NUCLEOTIDE SEQUENCE</scope>
    <source>
        <strain evidence="5">LMG 31506</strain>
    </source>
</reference>
<dbReference type="PROSITE" id="PS01124">
    <property type="entry name" value="HTH_ARAC_FAMILY_2"/>
    <property type="match status" value="1"/>
</dbReference>
<keyword evidence="6" id="KW-1185">Reference proteome</keyword>
<dbReference type="Proteomes" id="UP000672934">
    <property type="component" value="Unassembled WGS sequence"/>
</dbReference>
<accession>A0A916IY98</accession>
<dbReference type="PANTHER" id="PTHR46796:SF12">
    <property type="entry name" value="HTH-TYPE DNA-BINDING TRANSCRIPTIONAL ACTIVATOR EUTR"/>
    <property type="match status" value="1"/>
</dbReference>
<dbReference type="SMART" id="SM00342">
    <property type="entry name" value="HTH_ARAC"/>
    <property type="match status" value="1"/>
</dbReference>
<dbReference type="SUPFAM" id="SSF46689">
    <property type="entry name" value="Homeodomain-like"/>
    <property type="match status" value="1"/>
</dbReference>
<evidence type="ECO:0000313" key="5">
    <source>
        <dbReference type="EMBL" id="CAG2150684.1"/>
    </source>
</evidence>
<feature type="domain" description="HTH araC/xylS-type" evidence="4">
    <location>
        <begin position="227"/>
        <end position="327"/>
    </location>
</feature>
<dbReference type="InterPro" id="IPR009057">
    <property type="entry name" value="Homeodomain-like_sf"/>
</dbReference>
<gene>
    <name evidence="5" type="ORF">LMG31506_04266</name>
</gene>
<dbReference type="GO" id="GO:0043565">
    <property type="term" value="F:sequence-specific DNA binding"/>
    <property type="evidence" value="ECO:0007669"/>
    <property type="project" value="InterPro"/>
</dbReference>
<dbReference type="InterPro" id="IPR050204">
    <property type="entry name" value="AraC_XylS_family_regulators"/>
</dbReference>
<protein>
    <recommendedName>
        <fullName evidence="4">HTH araC/xylS-type domain-containing protein</fullName>
    </recommendedName>
</protein>
<dbReference type="GO" id="GO:0003700">
    <property type="term" value="F:DNA-binding transcription factor activity"/>
    <property type="evidence" value="ECO:0007669"/>
    <property type="project" value="InterPro"/>
</dbReference>
<keyword evidence="3" id="KW-0804">Transcription</keyword>
<name>A0A916IY98_9BURK</name>